<reference evidence="1 2" key="1">
    <citation type="journal article" date="2022" name="Hortic Res">
        <title>A haplotype resolved chromosomal level avocado genome allows analysis of novel avocado genes.</title>
        <authorList>
            <person name="Nath O."/>
            <person name="Fletcher S.J."/>
            <person name="Hayward A."/>
            <person name="Shaw L.M."/>
            <person name="Masouleh A.K."/>
            <person name="Furtado A."/>
            <person name="Henry R.J."/>
            <person name="Mitter N."/>
        </authorList>
    </citation>
    <scope>NUCLEOTIDE SEQUENCE [LARGE SCALE GENOMIC DNA]</scope>
    <source>
        <strain evidence="2">cv. Hass</strain>
    </source>
</reference>
<dbReference type="Proteomes" id="UP001234297">
    <property type="component" value="Chromosome 4"/>
</dbReference>
<comment type="caution">
    <text evidence="1">The sequence shown here is derived from an EMBL/GenBank/DDBJ whole genome shotgun (WGS) entry which is preliminary data.</text>
</comment>
<evidence type="ECO:0000313" key="2">
    <source>
        <dbReference type="Proteomes" id="UP001234297"/>
    </source>
</evidence>
<organism evidence="1 2">
    <name type="scientific">Persea americana</name>
    <name type="common">Avocado</name>
    <dbReference type="NCBI Taxonomy" id="3435"/>
    <lineage>
        <taxon>Eukaryota</taxon>
        <taxon>Viridiplantae</taxon>
        <taxon>Streptophyta</taxon>
        <taxon>Embryophyta</taxon>
        <taxon>Tracheophyta</taxon>
        <taxon>Spermatophyta</taxon>
        <taxon>Magnoliopsida</taxon>
        <taxon>Magnoliidae</taxon>
        <taxon>Laurales</taxon>
        <taxon>Lauraceae</taxon>
        <taxon>Persea</taxon>
    </lineage>
</organism>
<protein>
    <submittedName>
        <fullName evidence="1">Uncharacterized protein</fullName>
    </submittedName>
</protein>
<evidence type="ECO:0000313" key="1">
    <source>
        <dbReference type="EMBL" id="KAJ8618482.1"/>
    </source>
</evidence>
<gene>
    <name evidence="1" type="ORF">MRB53_014668</name>
</gene>
<sequence>MIGINRLWSWERGCQSRDEDFVAQVNRKMQRGELGLKLEMERASDGGKAKSPEERSVSPETIDRAWQNGERERPALTILSYLNSQYQNMGKRKSRTKPPPKKRLDKLDVVFNCPFCNHEKSVDCLFDRGNKIAELSCGICKESYNTSINNLTEAVDVYSEWIDECKRANDFEDPA</sequence>
<name>A0ACC2KBY0_PERAE</name>
<dbReference type="EMBL" id="CM056812">
    <property type="protein sequence ID" value="KAJ8618482.1"/>
    <property type="molecule type" value="Genomic_DNA"/>
</dbReference>
<accession>A0ACC2KBY0</accession>
<proteinExistence type="predicted"/>
<keyword evidence="2" id="KW-1185">Reference proteome</keyword>